<sequence length="98" mass="9774">MLAPDSSIDADIRVDGAGTSVVSARSAGDATSENVDARNVGAAGVNNCGSFNLTPSGSEFTLGDLDGNDGGWLGPYPPNVISCADRPAVVPPPAPSSW</sequence>
<organism evidence="1 2">
    <name type="scientific">Actinoplanes siamensis</name>
    <dbReference type="NCBI Taxonomy" id="1223317"/>
    <lineage>
        <taxon>Bacteria</taxon>
        <taxon>Bacillati</taxon>
        <taxon>Actinomycetota</taxon>
        <taxon>Actinomycetes</taxon>
        <taxon>Micromonosporales</taxon>
        <taxon>Micromonosporaceae</taxon>
        <taxon>Actinoplanes</taxon>
    </lineage>
</organism>
<evidence type="ECO:0000313" key="2">
    <source>
        <dbReference type="Proteomes" id="UP000629619"/>
    </source>
</evidence>
<protein>
    <submittedName>
        <fullName evidence="1">Uncharacterized protein</fullName>
    </submittedName>
</protein>
<dbReference type="EMBL" id="BOMW01000077">
    <property type="protein sequence ID" value="GIF09197.1"/>
    <property type="molecule type" value="Genomic_DNA"/>
</dbReference>
<dbReference type="Proteomes" id="UP000629619">
    <property type="component" value="Unassembled WGS sequence"/>
</dbReference>
<proteinExistence type="predicted"/>
<gene>
    <name evidence="1" type="ORF">Asi03nite_67350</name>
</gene>
<reference evidence="1" key="1">
    <citation type="submission" date="2021-01" db="EMBL/GenBank/DDBJ databases">
        <title>Whole genome shotgun sequence of Actinoplanes siamensis NBRC 109076.</title>
        <authorList>
            <person name="Komaki H."/>
            <person name="Tamura T."/>
        </authorList>
    </citation>
    <scope>NUCLEOTIDE SEQUENCE</scope>
    <source>
        <strain evidence="1">NBRC 109076</strain>
    </source>
</reference>
<evidence type="ECO:0000313" key="1">
    <source>
        <dbReference type="EMBL" id="GIF09197.1"/>
    </source>
</evidence>
<keyword evidence="2" id="KW-1185">Reference proteome</keyword>
<dbReference type="AlphaFoldDB" id="A0A919NE77"/>
<name>A0A919NE77_9ACTN</name>
<accession>A0A919NE77</accession>
<comment type="caution">
    <text evidence="1">The sequence shown here is derived from an EMBL/GenBank/DDBJ whole genome shotgun (WGS) entry which is preliminary data.</text>
</comment>